<dbReference type="PANTHER" id="PTHR32089">
    <property type="entry name" value="METHYL-ACCEPTING CHEMOTAXIS PROTEIN MCPB"/>
    <property type="match status" value="1"/>
</dbReference>
<dbReference type="Pfam" id="PF00015">
    <property type="entry name" value="MCPsignal"/>
    <property type="match status" value="1"/>
</dbReference>
<evidence type="ECO:0000256" key="1">
    <source>
        <dbReference type="ARBA" id="ARBA00023224"/>
    </source>
</evidence>
<dbReference type="Proteomes" id="UP001240250">
    <property type="component" value="Unassembled WGS sequence"/>
</dbReference>
<comment type="caution">
    <text evidence="5">The sequence shown here is derived from an EMBL/GenBank/DDBJ whole genome shotgun (WGS) entry which is preliminary data.</text>
</comment>
<evidence type="ECO:0000259" key="4">
    <source>
        <dbReference type="PROSITE" id="PS50111"/>
    </source>
</evidence>
<reference evidence="5 6" key="1">
    <citation type="submission" date="2023-07" db="EMBL/GenBank/DDBJ databases">
        <title>Sequencing the genomes of 1000 actinobacteria strains.</title>
        <authorList>
            <person name="Klenk H.-P."/>
        </authorList>
    </citation>
    <scope>NUCLEOTIDE SEQUENCE [LARGE SCALE GENOMIC DNA]</scope>
    <source>
        <strain evidence="5 6">DSM 14785</strain>
    </source>
</reference>
<organism evidence="5 6">
    <name type="scientific">Cellulomonas iranensis</name>
    <dbReference type="NCBI Taxonomy" id="76862"/>
    <lineage>
        <taxon>Bacteria</taxon>
        <taxon>Bacillati</taxon>
        <taxon>Actinomycetota</taxon>
        <taxon>Actinomycetes</taxon>
        <taxon>Micrococcales</taxon>
        <taxon>Cellulomonadaceae</taxon>
        <taxon>Cellulomonas</taxon>
    </lineage>
</organism>
<dbReference type="InterPro" id="IPR004090">
    <property type="entry name" value="Chemotax_Me-accpt_rcpt"/>
</dbReference>
<feature type="domain" description="Methyl-accepting transducer" evidence="4">
    <location>
        <begin position="130"/>
        <end position="345"/>
    </location>
</feature>
<dbReference type="EMBL" id="JAUSVM010000001">
    <property type="protein sequence ID" value="MDQ0424513.1"/>
    <property type="molecule type" value="Genomic_DNA"/>
</dbReference>
<evidence type="ECO:0000313" key="5">
    <source>
        <dbReference type="EMBL" id="MDQ0424513.1"/>
    </source>
</evidence>
<evidence type="ECO:0000313" key="6">
    <source>
        <dbReference type="Proteomes" id="UP001240250"/>
    </source>
</evidence>
<dbReference type="SMART" id="SM00283">
    <property type="entry name" value="MA"/>
    <property type="match status" value="1"/>
</dbReference>
<keyword evidence="1 3" id="KW-0807">Transducer</keyword>
<proteinExistence type="inferred from homology"/>
<dbReference type="Gene3D" id="3.30.450.20">
    <property type="entry name" value="PAS domain"/>
    <property type="match status" value="1"/>
</dbReference>
<sequence>MFATRRRPVPDDLAPLVARLGARTVLDALPAPLLVTDDRGEVVQRNRAGDALSGRIVREHGAHVMGALRDRLAEVVRSSTTFPARVVVSVPVEAGQVELEVVVDRLPEGFVGVWDDVTARQRQERETRVVADELLTSSTSLSTLADRLASDADDVSARAGAVAAASEQMSASIHEIAVGTTAAADGTAHAVESAATASERLSELSTVVGRIGAMSKLITSIAEQTHLLALNATIEAARAGEVGRGFAVVAGEVKSLADRTHEAIGEITEMVDAITATTGRTADAIGEIVGRIDDVRERQATVATAVQEQSAVADGMSRDIGAVAAAAGTTVLAVGELRASAEDATGRAARLHELFGR</sequence>
<dbReference type="RefSeq" id="WP_070320630.1">
    <property type="nucleotide sequence ID" value="NZ_CP194061.1"/>
</dbReference>
<dbReference type="PANTHER" id="PTHR32089:SF112">
    <property type="entry name" value="LYSOZYME-LIKE PROTEIN-RELATED"/>
    <property type="match status" value="1"/>
</dbReference>
<dbReference type="InterPro" id="IPR004089">
    <property type="entry name" value="MCPsignal_dom"/>
</dbReference>
<keyword evidence="6" id="KW-1185">Reference proteome</keyword>
<evidence type="ECO:0000256" key="3">
    <source>
        <dbReference type="PROSITE-ProRule" id="PRU00284"/>
    </source>
</evidence>
<dbReference type="Gene3D" id="1.10.287.950">
    <property type="entry name" value="Methyl-accepting chemotaxis protein"/>
    <property type="match status" value="1"/>
</dbReference>
<gene>
    <name evidence="5" type="ORF">JO380_000894</name>
</gene>
<dbReference type="SUPFAM" id="SSF58104">
    <property type="entry name" value="Methyl-accepting chemotaxis protein (MCP) signaling domain"/>
    <property type="match status" value="1"/>
</dbReference>
<evidence type="ECO:0000256" key="2">
    <source>
        <dbReference type="ARBA" id="ARBA00029447"/>
    </source>
</evidence>
<dbReference type="PROSITE" id="PS50111">
    <property type="entry name" value="CHEMOTAXIS_TRANSDUC_2"/>
    <property type="match status" value="1"/>
</dbReference>
<dbReference type="PRINTS" id="PR00260">
    <property type="entry name" value="CHEMTRNSDUCR"/>
</dbReference>
<comment type="similarity">
    <text evidence="2">Belongs to the methyl-accepting chemotaxis (MCP) protein family.</text>
</comment>
<name>A0ABU0GGV0_9CELL</name>
<accession>A0ABU0GGV0</accession>
<protein>
    <submittedName>
        <fullName evidence="5">PAS domain-containing protein</fullName>
    </submittedName>
</protein>